<accession>A0ABS2YXH9</accession>
<evidence type="ECO:0000256" key="1">
    <source>
        <dbReference type="SAM" id="MobiDB-lite"/>
    </source>
</evidence>
<dbReference type="PANTHER" id="PTHR15511">
    <property type="entry name" value="TUMOR NECROSIS FACTOR RECEPTOR SUPERFAMILY MEMBER 13B"/>
    <property type="match status" value="1"/>
</dbReference>
<feature type="region of interest" description="Disordered" evidence="1">
    <location>
        <begin position="1"/>
        <end position="21"/>
    </location>
</feature>
<feature type="domain" description="BCMA TALL-1 binding" evidence="3">
    <location>
        <begin position="25"/>
        <end position="59"/>
    </location>
</feature>
<evidence type="ECO:0000259" key="3">
    <source>
        <dbReference type="Pfam" id="PF09257"/>
    </source>
</evidence>
<feature type="transmembrane region" description="Helical" evidence="2">
    <location>
        <begin position="124"/>
        <end position="149"/>
    </location>
</feature>
<sequence>MVGKSSMGSGGGTRHTSRQSTKRVCPPQQYWDSLVRKCVPCSAMCHLQPPLRCSRFCESLKCTKAAGTFYDELLRRCIPCSQLCGQHPTQCRALCQGRAAGGTPLRQLVGSKVAKPMAVEEHQLLVASLLGMGLGVLIFSLSIAVVMLWRLSRRAAPRKETARQPPEGPPTGHRPASDPSASKIRCCNRRWPLMEEPGVRPQSPCCERRAWQPEPQPALCATCGRALHSALCPESPV</sequence>
<feature type="region of interest" description="Disordered" evidence="1">
    <location>
        <begin position="156"/>
        <end position="181"/>
    </location>
</feature>
<dbReference type="PANTHER" id="PTHR15511:SF2">
    <property type="entry name" value="TUMOR NECROSIS FACTOR RECEPTOR SUPERFAMILY MEMBER 13B"/>
    <property type="match status" value="1"/>
</dbReference>
<dbReference type="Proteomes" id="UP001166052">
    <property type="component" value="Unassembled WGS sequence"/>
</dbReference>
<keyword evidence="2" id="KW-0472">Membrane</keyword>
<reference evidence="5" key="1">
    <citation type="journal article" date="2021" name="Cell">
        <title>Tracing the genetic footprints of vertebrate landing in non-teleost ray-finned fishes.</title>
        <authorList>
            <person name="Bi X."/>
            <person name="Wang K."/>
            <person name="Yang L."/>
            <person name="Pan H."/>
            <person name="Jiang H."/>
            <person name="Wei Q."/>
            <person name="Fang M."/>
            <person name="Yu H."/>
            <person name="Zhu C."/>
            <person name="Cai Y."/>
            <person name="He Y."/>
            <person name="Gan X."/>
            <person name="Zeng H."/>
            <person name="Yu D."/>
            <person name="Zhu Y."/>
            <person name="Jiang H."/>
            <person name="Qiu Q."/>
            <person name="Yang H."/>
            <person name="Zhang Y.E."/>
            <person name="Wang W."/>
            <person name="Zhu M."/>
            <person name="He S."/>
            <person name="Zhang G."/>
        </authorList>
    </citation>
    <scope>NUCLEOTIDE SEQUENCE</scope>
    <source>
        <strain evidence="5">Bchr_001</strain>
    </source>
</reference>
<feature type="non-terminal residue" evidence="5">
    <location>
        <position position="237"/>
    </location>
</feature>
<evidence type="ECO:0000256" key="2">
    <source>
        <dbReference type="SAM" id="Phobius"/>
    </source>
</evidence>
<evidence type="ECO:0000313" key="5">
    <source>
        <dbReference type="EMBL" id="MBN3290721.1"/>
    </source>
</evidence>
<dbReference type="SUPFAM" id="SSF57586">
    <property type="entry name" value="TNF receptor-like"/>
    <property type="match status" value="2"/>
</dbReference>
<feature type="domain" description="TACI cysteine-rich" evidence="4">
    <location>
        <begin position="60"/>
        <end position="97"/>
    </location>
</feature>
<dbReference type="InterPro" id="IPR015337">
    <property type="entry name" value="BCMA_Tall-1-bd"/>
</dbReference>
<dbReference type="Pfam" id="PF09305">
    <property type="entry name" value="TACI-CRD2"/>
    <property type="match status" value="1"/>
</dbReference>
<dbReference type="Pfam" id="PF09257">
    <property type="entry name" value="BCMA-Tall_bind"/>
    <property type="match status" value="1"/>
</dbReference>
<dbReference type="PRINTS" id="PR01963">
    <property type="entry name" value="TNFACTORR13B"/>
</dbReference>
<proteinExistence type="predicted"/>
<evidence type="ECO:0000313" key="6">
    <source>
        <dbReference type="Proteomes" id="UP001166052"/>
    </source>
</evidence>
<feature type="non-terminal residue" evidence="5">
    <location>
        <position position="1"/>
    </location>
</feature>
<dbReference type="InterPro" id="IPR015384">
    <property type="entry name" value="TACI_Cys-rich-dom"/>
</dbReference>
<keyword evidence="2" id="KW-1133">Transmembrane helix</keyword>
<protein>
    <submittedName>
        <fullName evidence="5">TR13B factor</fullName>
    </submittedName>
</protein>
<dbReference type="InterPro" id="IPR022317">
    <property type="entry name" value="TNFR_13B"/>
</dbReference>
<name>A0ABS2YXH9_POLSE</name>
<keyword evidence="2" id="KW-0812">Transmembrane</keyword>
<dbReference type="Gene3D" id="4.10.1290.10">
    <property type="entry name" value="Tumor necrosis factor receptor superfamily"/>
    <property type="match status" value="2"/>
</dbReference>
<organism evidence="5 6">
    <name type="scientific">Polypterus senegalus</name>
    <name type="common">Senegal bichir</name>
    <dbReference type="NCBI Taxonomy" id="55291"/>
    <lineage>
        <taxon>Eukaryota</taxon>
        <taxon>Metazoa</taxon>
        <taxon>Chordata</taxon>
        <taxon>Craniata</taxon>
        <taxon>Vertebrata</taxon>
        <taxon>Euteleostomi</taxon>
        <taxon>Actinopterygii</taxon>
        <taxon>Polypteriformes</taxon>
        <taxon>Polypteridae</taxon>
        <taxon>Polypterus</taxon>
    </lineage>
</organism>
<gene>
    <name evidence="5" type="primary">Tnfrsf13b</name>
    <name evidence="5" type="ORF">GTO92_0013752</name>
</gene>
<dbReference type="EMBL" id="JAAWVN010009119">
    <property type="protein sequence ID" value="MBN3290721.1"/>
    <property type="molecule type" value="Genomic_DNA"/>
</dbReference>
<keyword evidence="6" id="KW-1185">Reference proteome</keyword>
<evidence type="ECO:0000259" key="4">
    <source>
        <dbReference type="Pfam" id="PF09305"/>
    </source>
</evidence>
<comment type="caution">
    <text evidence="5">The sequence shown here is derived from an EMBL/GenBank/DDBJ whole genome shotgun (WGS) entry which is preliminary data.</text>
</comment>